<dbReference type="PROSITE" id="PS50021">
    <property type="entry name" value="CH"/>
    <property type="match status" value="1"/>
</dbReference>
<dbReference type="AlphaFoldDB" id="A0A024T8U4"/>
<evidence type="ECO:0000313" key="2">
    <source>
        <dbReference type="EMBL" id="ETV90389.1"/>
    </source>
</evidence>
<dbReference type="SUPFAM" id="SSF47576">
    <property type="entry name" value="Calponin-homology domain, CH-domain"/>
    <property type="match status" value="1"/>
</dbReference>
<evidence type="ECO:0000259" key="1">
    <source>
        <dbReference type="PROSITE" id="PS50021"/>
    </source>
</evidence>
<reference evidence="2" key="1">
    <citation type="submission" date="2013-12" db="EMBL/GenBank/DDBJ databases">
        <title>The Genome Sequence of Aphanomyces invadans NJM9701.</title>
        <authorList>
            <consortium name="The Broad Institute Genomics Platform"/>
            <person name="Russ C."/>
            <person name="Tyler B."/>
            <person name="van West P."/>
            <person name="Dieguez-Uribeondo J."/>
            <person name="Young S.K."/>
            <person name="Zeng Q."/>
            <person name="Gargeya S."/>
            <person name="Fitzgerald M."/>
            <person name="Abouelleil A."/>
            <person name="Alvarado L."/>
            <person name="Chapman S.B."/>
            <person name="Gainer-Dewar J."/>
            <person name="Goldberg J."/>
            <person name="Griggs A."/>
            <person name="Gujja S."/>
            <person name="Hansen M."/>
            <person name="Howarth C."/>
            <person name="Imamovic A."/>
            <person name="Ireland A."/>
            <person name="Larimer J."/>
            <person name="McCowan C."/>
            <person name="Murphy C."/>
            <person name="Pearson M."/>
            <person name="Poon T.W."/>
            <person name="Priest M."/>
            <person name="Roberts A."/>
            <person name="Saif S."/>
            <person name="Shea T."/>
            <person name="Sykes S."/>
            <person name="Wortman J."/>
            <person name="Nusbaum C."/>
            <person name="Birren B."/>
        </authorList>
    </citation>
    <scope>NUCLEOTIDE SEQUENCE [LARGE SCALE GENOMIC DNA]</scope>
    <source>
        <strain evidence="2">NJM9701</strain>
    </source>
</reference>
<dbReference type="InterPro" id="IPR050606">
    <property type="entry name" value="Calponin-like"/>
</dbReference>
<dbReference type="OrthoDB" id="21595at2759"/>
<dbReference type="InterPro" id="IPR001715">
    <property type="entry name" value="CH_dom"/>
</dbReference>
<dbReference type="Pfam" id="PF00307">
    <property type="entry name" value="CH"/>
    <property type="match status" value="1"/>
</dbReference>
<dbReference type="Gene3D" id="1.10.418.10">
    <property type="entry name" value="Calponin-like domain"/>
    <property type="match status" value="1"/>
</dbReference>
<sequence length="357" mass="39488">MDLNHKSNRERSSSAKWASDVHLAVEYLKRQHDVVEWLEHAMDRTFPTHDLQELLKSGIVLRELMAHFAPTTATPKPIARTYSATMAPWKERENISVFLSDCRRLGMSECSLFGTDDLYEGTNMVQVVFGMQYIKAWFSGGVRSPRSPKNAPVGVWSFSESQVQDVLAQFQKHKSQECLLQGFLTRQGSSNCNLRQPEHASAHRSQEAVICTNDLNTPVDRVQDPPPSIFPTEETEASVELGPHCHKFTSCEPLLDTAPIKVQANDNVLAQPCESVIAPPTHRDGDDAMGTPTEQYVLATTPILTDPASDQVAVTSSDIVIVPTQEPSSESKAADVTAAPEVDPSVNRHYGCCCRVM</sequence>
<dbReference type="GO" id="GO:0015629">
    <property type="term" value="C:actin cytoskeleton"/>
    <property type="evidence" value="ECO:0007669"/>
    <property type="project" value="TreeGrafter"/>
</dbReference>
<dbReference type="eggNOG" id="ENOG502S8V8">
    <property type="taxonomic scope" value="Eukaryota"/>
</dbReference>
<dbReference type="EMBL" id="KI914043">
    <property type="protein sequence ID" value="ETV90389.1"/>
    <property type="molecule type" value="Genomic_DNA"/>
</dbReference>
<dbReference type="GO" id="GO:0051015">
    <property type="term" value="F:actin filament binding"/>
    <property type="evidence" value="ECO:0007669"/>
    <property type="project" value="TreeGrafter"/>
</dbReference>
<gene>
    <name evidence="2" type="ORF">H310_14818</name>
</gene>
<feature type="domain" description="Calponin-homology (CH)" evidence="1">
    <location>
        <begin position="28"/>
        <end position="138"/>
    </location>
</feature>
<protein>
    <recommendedName>
        <fullName evidence="1">Calponin-homology (CH) domain-containing protein</fullName>
    </recommendedName>
</protein>
<dbReference type="STRING" id="157072.A0A024T8U4"/>
<dbReference type="InterPro" id="IPR036872">
    <property type="entry name" value="CH_dom_sf"/>
</dbReference>
<dbReference type="SMART" id="SM00033">
    <property type="entry name" value="CH"/>
    <property type="match status" value="1"/>
</dbReference>
<dbReference type="RefSeq" id="XP_008880971.1">
    <property type="nucleotide sequence ID" value="XM_008882749.1"/>
</dbReference>
<dbReference type="PANTHER" id="PTHR47385:SF14">
    <property type="entry name" value="TRANSGELIN"/>
    <property type="match status" value="1"/>
</dbReference>
<dbReference type="PANTHER" id="PTHR47385">
    <property type="entry name" value="CALPONIN"/>
    <property type="match status" value="1"/>
</dbReference>
<dbReference type="VEuPathDB" id="FungiDB:H310_14818"/>
<dbReference type="CDD" id="cd00014">
    <property type="entry name" value="CH_SF"/>
    <property type="match status" value="1"/>
</dbReference>
<name>A0A024T8U4_9STRA</name>
<accession>A0A024T8U4</accession>
<dbReference type="GeneID" id="20091868"/>
<dbReference type="GO" id="GO:0007015">
    <property type="term" value="P:actin filament organization"/>
    <property type="evidence" value="ECO:0007669"/>
    <property type="project" value="TreeGrafter"/>
</dbReference>
<organism evidence="2">
    <name type="scientific">Aphanomyces invadans</name>
    <dbReference type="NCBI Taxonomy" id="157072"/>
    <lineage>
        <taxon>Eukaryota</taxon>
        <taxon>Sar</taxon>
        <taxon>Stramenopiles</taxon>
        <taxon>Oomycota</taxon>
        <taxon>Saprolegniomycetes</taxon>
        <taxon>Saprolegniales</taxon>
        <taxon>Verrucalvaceae</taxon>
        <taxon>Aphanomyces</taxon>
    </lineage>
</organism>
<proteinExistence type="predicted"/>